<name>A0A6G1LL63_9PEZI</name>
<dbReference type="Proteomes" id="UP000799436">
    <property type="component" value="Unassembled WGS sequence"/>
</dbReference>
<evidence type="ECO:0000256" key="1">
    <source>
        <dbReference type="ARBA" id="ARBA00004123"/>
    </source>
</evidence>
<evidence type="ECO:0000313" key="5">
    <source>
        <dbReference type="EMBL" id="KAF2773302.1"/>
    </source>
</evidence>
<dbReference type="AlphaFoldDB" id="A0A6G1LL63"/>
<evidence type="ECO:0000256" key="2">
    <source>
        <dbReference type="ARBA" id="ARBA00023242"/>
    </source>
</evidence>
<feature type="region of interest" description="Disordered" evidence="3">
    <location>
        <begin position="1073"/>
        <end position="1125"/>
    </location>
</feature>
<gene>
    <name evidence="5" type="ORF">EJ03DRAFT_323802</name>
</gene>
<dbReference type="Pfam" id="PF12157">
    <property type="entry name" value="DUF3591"/>
    <property type="match status" value="1"/>
</dbReference>
<dbReference type="EMBL" id="ML995811">
    <property type="protein sequence ID" value="KAF2773302.1"/>
    <property type="molecule type" value="Genomic_DNA"/>
</dbReference>
<reference evidence="5" key="1">
    <citation type="journal article" date="2020" name="Stud. Mycol.">
        <title>101 Dothideomycetes genomes: a test case for predicting lifestyles and emergence of pathogens.</title>
        <authorList>
            <person name="Haridas S."/>
            <person name="Albert R."/>
            <person name="Binder M."/>
            <person name="Bloem J."/>
            <person name="Labutti K."/>
            <person name="Salamov A."/>
            <person name="Andreopoulos B."/>
            <person name="Baker S."/>
            <person name="Barry K."/>
            <person name="Bills G."/>
            <person name="Bluhm B."/>
            <person name="Cannon C."/>
            <person name="Castanera R."/>
            <person name="Culley D."/>
            <person name="Daum C."/>
            <person name="Ezra D."/>
            <person name="Gonzalez J."/>
            <person name="Henrissat B."/>
            <person name="Kuo A."/>
            <person name="Liang C."/>
            <person name="Lipzen A."/>
            <person name="Lutzoni F."/>
            <person name="Magnuson J."/>
            <person name="Mondo S."/>
            <person name="Nolan M."/>
            <person name="Ohm R."/>
            <person name="Pangilinan J."/>
            <person name="Park H.-J."/>
            <person name="Ramirez L."/>
            <person name="Alfaro M."/>
            <person name="Sun H."/>
            <person name="Tritt A."/>
            <person name="Yoshinaga Y."/>
            <person name="Zwiers L.-H."/>
            <person name="Turgeon B."/>
            <person name="Goodwin S."/>
            <person name="Spatafora J."/>
            <person name="Crous P."/>
            <person name="Grigoriev I."/>
        </authorList>
    </citation>
    <scope>NUCLEOTIDE SEQUENCE</scope>
    <source>
        <strain evidence="5">CBS 116005</strain>
    </source>
</reference>
<feature type="domain" description="Transcription initiation factor TFIID subunit 1 histone acetyltransferase" evidence="4">
    <location>
        <begin position="466"/>
        <end position="925"/>
    </location>
</feature>
<dbReference type="GO" id="GO:0004402">
    <property type="term" value="F:histone acetyltransferase activity"/>
    <property type="evidence" value="ECO:0007669"/>
    <property type="project" value="InterPro"/>
</dbReference>
<proteinExistence type="predicted"/>
<evidence type="ECO:0000259" key="4">
    <source>
        <dbReference type="Pfam" id="PF12157"/>
    </source>
</evidence>
<feature type="region of interest" description="Disordered" evidence="3">
    <location>
        <begin position="925"/>
        <end position="977"/>
    </location>
</feature>
<dbReference type="GO" id="GO:0017025">
    <property type="term" value="F:TBP-class protein binding"/>
    <property type="evidence" value="ECO:0007669"/>
    <property type="project" value="InterPro"/>
</dbReference>
<feature type="compositionally biased region" description="Low complexity" evidence="3">
    <location>
        <begin position="1081"/>
        <end position="1094"/>
    </location>
</feature>
<dbReference type="PANTHER" id="PTHR13900:SF0">
    <property type="entry name" value="TRANSCRIPTION INITIATION FACTOR TFIID SUBUNIT 1"/>
    <property type="match status" value="1"/>
</dbReference>
<accession>A0A6G1LL63</accession>
<dbReference type="GO" id="GO:0051123">
    <property type="term" value="P:RNA polymerase II preinitiation complex assembly"/>
    <property type="evidence" value="ECO:0007669"/>
    <property type="project" value="TreeGrafter"/>
</dbReference>
<comment type="subcellular location">
    <subcellularLocation>
        <location evidence="1">Nucleus</location>
    </subcellularLocation>
</comment>
<feature type="region of interest" description="Disordered" evidence="3">
    <location>
        <begin position="30"/>
        <end position="210"/>
    </location>
</feature>
<dbReference type="InterPro" id="IPR040240">
    <property type="entry name" value="TAF1"/>
</dbReference>
<feature type="compositionally biased region" description="Polar residues" evidence="3">
    <location>
        <begin position="968"/>
        <end position="977"/>
    </location>
</feature>
<organism evidence="5 6">
    <name type="scientific">Teratosphaeria nubilosa</name>
    <dbReference type="NCBI Taxonomy" id="161662"/>
    <lineage>
        <taxon>Eukaryota</taxon>
        <taxon>Fungi</taxon>
        <taxon>Dikarya</taxon>
        <taxon>Ascomycota</taxon>
        <taxon>Pezizomycotina</taxon>
        <taxon>Dothideomycetes</taxon>
        <taxon>Dothideomycetidae</taxon>
        <taxon>Mycosphaerellales</taxon>
        <taxon>Teratosphaeriaceae</taxon>
        <taxon>Teratosphaeria</taxon>
    </lineage>
</organism>
<protein>
    <recommendedName>
        <fullName evidence="4">Transcription initiation factor TFIID subunit 1 histone acetyltransferase domain-containing protein</fullName>
    </recommendedName>
</protein>
<dbReference type="GO" id="GO:0005669">
    <property type="term" value="C:transcription factor TFIID complex"/>
    <property type="evidence" value="ECO:0007669"/>
    <property type="project" value="InterPro"/>
</dbReference>
<evidence type="ECO:0000256" key="3">
    <source>
        <dbReference type="SAM" id="MobiDB-lite"/>
    </source>
</evidence>
<dbReference type="OrthoDB" id="5752at2759"/>
<evidence type="ECO:0000313" key="6">
    <source>
        <dbReference type="Proteomes" id="UP000799436"/>
    </source>
</evidence>
<sequence length="1170" mass="130599">MPHATEDEIMGGMDSEVDEEAMVRHFLQNQDPEGGAGLQFEGAIDQTDKADDAYDFENEDFDDDELPEEEQAGNKLDVDSDNVDDAFALDPFSAPATNGFHAGEHASSDDLFGGEEHNDLFGEHLSSPEQERQPVRPPPPPKRTGGLALPSKSGLVLPGQAGTYRPPPPSQPRARPSQHNSTSRTPKLHHNGYPQMSPTSMDDSDEDDPEVVAQRKLFKSHENHLKGAEMQHATDEDWQRFFTLFPEYSEHYNPKFTEIFPQRPVQYRGKIPLKLPKPVQPTKLSLDVLQDQERSFKSSAAVKQGNEPLNVSHIVYFQQAGVVDDQSDDGLVQEYFGEDEVVGGLTVEDMALICQDWSVGDSDMTFEHDDDMALDGWEAAEQARPTKKRKLDILEADLSAPLNQRQVVFDEPEKTIAKVAKTVALDLNDPNLLIDEHAPQHARKAKRIPGDVRRDAALARDLAKRYNISNDEAYDLLKENHQHKVRSMLGGTGVEHSLPATKLQYPFYRVALDPKAKRSFHRPALDLRSRSLREELRTNRLKIVKKKERRGKDIKELFATAEKLALDDNANVLLLEYSEEAPIMLSNFGMGNKLINFYRKRNPDDQERPKRDIGETNVLLTQDKSPFANFGHVDQGEVVPTIQNGLFRAPVFQHASKPTDFLVAISTTHALGSKMYLRNVENLHTVGQQLPISEVPTEHSRRVTEAAKKRLRAIAYRIYLKSLDTNRHGKRKKQLDNASIMAHLKGHDMPQTRSKMREFMAYDKGSREIGVWVPKPGQPVPDTETLRGWIKPEDLCLLESMQVGVQRLADLGLKDKDNEDEKEIDGNIEVELAPWRATKNFIGATQGKAMLKLHGEGDPTRSGEGFSFVKTSMKGGFQPVGLSVEDTIKAKKRRETGGHSYNVAEQQKAYDEFIRQIWNKQKQSLSSTFEREMPEEDDDMPSSAFGGRAGTPRSSFAGTPARRDDETGTQFSKGSANLGNGKGKVLVIRRTGGCDQYGQPMEDQIVEVTNPKVIREYRRRRNEKRLEHIDINAYQMTGEDPELEQLVKEKLQEEYNRIKRNVDRREARERLKNHQVGGAGSPPASNAGSPGPSDAEGRAGVNGSADGTPQKAARGRPKDGTARKCANCGQVGHIKTNRKLCPMLNGTMKTEDANAAGSNAFGASAAPLAL</sequence>
<dbReference type="InterPro" id="IPR022591">
    <property type="entry name" value="TAF1_HAT_dom"/>
</dbReference>
<dbReference type="PANTHER" id="PTHR13900">
    <property type="entry name" value="TRANSCRIPTION INITIATION FACTOR TFIID"/>
    <property type="match status" value="1"/>
</dbReference>
<dbReference type="GO" id="GO:0016251">
    <property type="term" value="F:RNA polymerase II general transcription initiation factor activity"/>
    <property type="evidence" value="ECO:0007669"/>
    <property type="project" value="InterPro"/>
</dbReference>
<feature type="compositionally biased region" description="Acidic residues" evidence="3">
    <location>
        <begin position="53"/>
        <end position="71"/>
    </location>
</feature>
<feature type="compositionally biased region" description="Basic and acidic residues" evidence="3">
    <location>
        <begin position="102"/>
        <end position="122"/>
    </location>
</feature>
<keyword evidence="6" id="KW-1185">Reference proteome</keyword>
<keyword evidence="2" id="KW-0539">Nucleus</keyword>